<name>A0A9Q0ND87_9DIPT</name>
<accession>A0A9Q0ND87</accession>
<protein>
    <submittedName>
        <fullName evidence="1">Uncharacterized protein</fullName>
    </submittedName>
</protein>
<dbReference type="Proteomes" id="UP001151699">
    <property type="component" value="Chromosome A"/>
</dbReference>
<evidence type="ECO:0000313" key="2">
    <source>
        <dbReference type="Proteomes" id="UP001151699"/>
    </source>
</evidence>
<organism evidence="1 2">
    <name type="scientific">Pseudolycoriella hygida</name>
    <dbReference type="NCBI Taxonomy" id="35572"/>
    <lineage>
        <taxon>Eukaryota</taxon>
        <taxon>Metazoa</taxon>
        <taxon>Ecdysozoa</taxon>
        <taxon>Arthropoda</taxon>
        <taxon>Hexapoda</taxon>
        <taxon>Insecta</taxon>
        <taxon>Pterygota</taxon>
        <taxon>Neoptera</taxon>
        <taxon>Endopterygota</taxon>
        <taxon>Diptera</taxon>
        <taxon>Nematocera</taxon>
        <taxon>Sciaroidea</taxon>
        <taxon>Sciaridae</taxon>
        <taxon>Pseudolycoriella</taxon>
    </lineage>
</organism>
<dbReference type="EMBL" id="WJQU01000001">
    <property type="protein sequence ID" value="KAJ6647386.1"/>
    <property type="molecule type" value="Genomic_DNA"/>
</dbReference>
<proteinExistence type="predicted"/>
<sequence>MTNRKKKRRKHSLCIMGNIESKSTQYTKRKEMMFNDFETFHVQFLYQ</sequence>
<reference evidence="1" key="1">
    <citation type="submission" date="2022-07" db="EMBL/GenBank/DDBJ databases">
        <authorList>
            <person name="Trinca V."/>
            <person name="Uliana J.V.C."/>
            <person name="Torres T.T."/>
            <person name="Ward R.J."/>
            <person name="Monesi N."/>
        </authorList>
    </citation>
    <scope>NUCLEOTIDE SEQUENCE</scope>
    <source>
        <strain evidence="1">HSMRA1968</strain>
        <tissue evidence="1">Whole embryos</tissue>
    </source>
</reference>
<gene>
    <name evidence="1" type="ORF">Bhyg_02608</name>
</gene>
<dbReference type="AlphaFoldDB" id="A0A9Q0ND87"/>
<keyword evidence="2" id="KW-1185">Reference proteome</keyword>
<evidence type="ECO:0000313" key="1">
    <source>
        <dbReference type="EMBL" id="KAJ6647386.1"/>
    </source>
</evidence>
<comment type="caution">
    <text evidence="1">The sequence shown here is derived from an EMBL/GenBank/DDBJ whole genome shotgun (WGS) entry which is preliminary data.</text>
</comment>
<feature type="non-terminal residue" evidence="1">
    <location>
        <position position="1"/>
    </location>
</feature>